<gene>
    <name evidence="1" type="ORF">PODLI_1B042234</name>
</gene>
<accession>A0AA35L6L5</accession>
<sequence length="104" mass="12685">MCSEFQFHDYIMQMKQTAQSCLYCIISQLMGKDKKQSTDPLKPLSAPFRLLRFYLALPAHLQYYFYSNMDYKLLFFKKQQHRHFRFLGYEMLSSIYNLAERHVY</sequence>
<proteinExistence type="predicted"/>
<dbReference type="EMBL" id="OX395138">
    <property type="protein sequence ID" value="CAI5790474.1"/>
    <property type="molecule type" value="Genomic_DNA"/>
</dbReference>
<keyword evidence="2" id="KW-1185">Reference proteome</keyword>
<dbReference type="Proteomes" id="UP001178461">
    <property type="component" value="Chromosome 13"/>
</dbReference>
<dbReference type="AlphaFoldDB" id="A0AA35L6L5"/>
<evidence type="ECO:0000313" key="2">
    <source>
        <dbReference type="Proteomes" id="UP001178461"/>
    </source>
</evidence>
<evidence type="ECO:0000313" key="1">
    <source>
        <dbReference type="EMBL" id="CAI5790474.1"/>
    </source>
</evidence>
<organism evidence="1 2">
    <name type="scientific">Podarcis lilfordi</name>
    <name type="common">Lilford's wall lizard</name>
    <dbReference type="NCBI Taxonomy" id="74358"/>
    <lineage>
        <taxon>Eukaryota</taxon>
        <taxon>Metazoa</taxon>
        <taxon>Chordata</taxon>
        <taxon>Craniata</taxon>
        <taxon>Vertebrata</taxon>
        <taxon>Euteleostomi</taxon>
        <taxon>Lepidosauria</taxon>
        <taxon>Squamata</taxon>
        <taxon>Bifurcata</taxon>
        <taxon>Unidentata</taxon>
        <taxon>Episquamata</taxon>
        <taxon>Laterata</taxon>
        <taxon>Lacertibaenia</taxon>
        <taxon>Lacertidae</taxon>
        <taxon>Podarcis</taxon>
    </lineage>
</organism>
<protein>
    <submittedName>
        <fullName evidence="1">Uncharacterized protein</fullName>
    </submittedName>
</protein>
<name>A0AA35L6L5_9SAUR</name>
<reference evidence="1" key="1">
    <citation type="submission" date="2022-12" db="EMBL/GenBank/DDBJ databases">
        <authorList>
            <person name="Alioto T."/>
            <person name="Alioto T."/>
            <person name="Gomez Garrido J."/>
        </authorList>
    </citation>
    <scope>NUCLEOTIDE SEQUENCE</scope>
</reference>